<organism evidence="12 13">
    <name type="scientific">Arachis hypogaea</name>
    <name type="common">Peanut</name>
    <dbReference type="NCBI Taxonomy" id="3818"/>
    <lineage>
        <taxon>Eukaryota</taxon>
        <taxon>Viridiplantae</taxon>
        <taxon>Streptophyta</taxon>
        <taxon>Embryophyta</taxon>
        <taxon>Tracheophyta</taxon>
        <taxon>Spermatophyta</taxon>
        <taxon>Magnoliopsida</taxon>
        <taxon>eudicotyledons</taxon>
        <taxon>Gunneridae</taxon>
        <taxon>Pentapetalae</taxon>
        <taxon>rosids</taxon>
        <taxon>fabids</taxon>
        <taxon>Fabales</taxon>
        <taxon>Fabaceae</taxon>
        <taxon>Papilionoideae</taxon>
        <taxon>50 kb inversion clade</taxon>
        <taxon>dalbergioids sensu lato</taxon>
        <taxon>Dalbergieae</taxon>
        <taxon>Pterocarpus clade</taxon>
        <taxon>Arachis</taxon>
    </lineage>
</organism>
<keyword evidence="5" id="KW-0964">Secreted</keyword>
<dbReference type="InterPro" id="IPR006501">
    <property type="entry name" value="Pectinesterase_inhib_dom"/>
</dbReference>
<dbReference type="SMART" id="SM00722">
    <property type="entry name" value="CASH"/>
    <property type="match status" value="2"/>
</dbReference>
<dbReference type="GO" id="GO:0004857">
    <property type="term" value="F:enzyme inhibitor activity"/>
    <property type="evidence" value="ECO:0007669"/>
    <property type="project" value="InterPro"/>
</dbReference>
<feature type="chain" id="PRO_5019337592" evidence="9">
    <location>
        <begin position="25"/>
        <end position="1136"/>
    </location>
</feature>
<evidence type="ECO:0000256" key="4">
    <source>
        <dbReference type="ARBA" id="ARBA00007786"/>
    </source>
</evidence>
<dbReference type="InterPro" id="IPR035513">
    <property type="entry name" value="Invertase/methylesterase_inhib"/>
</dbReference>
<evidence type="ECO:0000256" key="3">
    <source>
        <dbReference type="ARBA" id="ARBA00006027"/>
    </source>
</evidence>
<dbReference type="Proteomes" id="UP000289738">
    <property type="component" value="Chromosome A02"/>
</dbReference>
<dbReference type="SUPFAM" id="SSF101148">
    <property type="entry name" value="Plant invertase/pectin methylesterase inhibitor"/>
    <property type="match status" value="2"/>
</dbReference>
<dbReference type="AlphaFoldDB" id="A0A445E9G8"/>
<evidence type="ECO:0000259" key="11">
    <source>
        <dbReference type="SMART" id="SM00856"/>
    </source>
</evidence>
<dbReference type="Gene3D" id="2.160.20.10">
    <property type="entry name" value="Single-stranded right-handed beta-helix, Pectin lyase-like"/>
    <property type="match status" value="2"/>
</dbReference>
<evidence type="ECO:0000256" key="5">
    <source>
        <dbReference type="ARBA" id="ARBA00022512"/>
    </source>
</evidence>
<dbReference type="GO" id="GO:0042545">
    <property type="term" value="P:cell wall modification"/>
    <property type="evidence" value="ECO:0007669"/>
    <property type="project" value="InterPro"/>
</dbReference>
<keyword evidence="9" id="KW-0732">Signal</keyword>
<gene>
    <name evidence="12" type="ORF">Ahy_A02g006374</name>
</gene>
<evidence type="ECO:0000256" key="8">
    <source>
        <dbReference type="PROSITE-ProRule" id="PRU10040"/>
    </source>
</evidence>
<dbReference type="FunFam" id="1.20.140.40:FF:000013">
    <property type="entry name" value="Pectinesterase"/>
    <property type="match status" value="1"/>
</dbReference>
<comment type="subcellular location">
    <subcellularLocation>
        <location evidence="1">Secreted</location>
        <location evidence="1">Cell wall</location>
    </subcellularLocation>
</comment>
<dbReference type="FunFam" id="2.160.20.10:FF:000001">
    <property type="entry name" value="Pectinesterase"/>
    <property type="match status" value="2"/>
</dbReference>
<dbReference type="Pfam" id="PF04043">
    <property type="entry name" value="PMEI"/>
    <property type="match status" value="2"/>
</dbReference>
<dbReference type="UniPathway" id="UPA00545">
    <property type="reaction ID" value="UER00823"/>
</dbReference>
<dbReference type="EMBL" id="SDMP01000002">
    <property type="protein sequence ID" value="RYR72164.1"/>
    <property type="molecule type" value="Genomic_DNA"/>
</dbReference>
<dbReference type="PROSITE" id="PS00800">
    <property type="entry name" value="PECTINESTERASE_1"/>
    <property type="match status" value="2"/>
</dbReference>
<dbReference type="GO" id="GO:0045490">
    <property type="term" value="P:pectin catabolic process"/>
    <property type="evidence" value="ECO:0007669"/>
    <property type="project" value="UniProtKB-UniPathway"/>
</dbReference>
<feature type="signal peptide" evidence="9">
    <location>
        <begin position="1"/>
        <end position="24"/>
    </location>
</feature>
<feature type="domain" description="Carbohydrate-binding/sugar hydrolysis" evidence="10">
    <location>
        <begin position="244"/>
        <end position="422"/>
    </location>
</feature>
<dbReference type="InterPro" id="IPR018040">
    <property type="entry name" value="Pectinesterase_Tyr_AS"/>
</dbReference>
<dbReference type="SUPFAM" id="SSF51126">
    <property type="entry name" value="Pectin lyase-like"/>
    <property type="match status" value="2"/>
</dbReference>
<evidence type="ECO:0000259" key="10">
    <source>
        <dbReference type="SMART" id="SM00722"/>
    </source>
</evidence>
<dbReference type="Pfam" id="PF01095">
    <property type="entry name" value="Pectinesterase"/>
    <property type="match status" value="2"/>
</dbReference>
<sequence>MEDIRLLVITLVSLSLLLQTFVNGYSSNDIKHWCSQTPNPQPCEYFLSNNPNHQNKPINQKSDFLKLSLQLAQERALIGHANTVSLGSKCRNQLERVAWNDCVDLYQQTIQKLNKTLDPNTKCSQIDAQTWLSTALTNLETCKAGFYELGVQDYVLPLMSNNVTELLSNTLALNNNGESHQEPSYKNGFPTWVKPGDRKLLQASSPASQANVVVAKDGSGKYTTVMAAVNAAPKSSSGRYVIYVKGGIYNEQVEIKANNIMLVGDGIGKTIITGSQSVGGGTTTFRSATVAVTGDGFIAQGITFRNTAGAANHQAVALRSGSDLSVFYKCSFEGYQDTLYAYSDRQFYRECDIYGTVDFIFGNAAVVFQNCNIYARNPPNKINTITAHGRTDPNQNTGISILNCVVTAASDLKAVQSSVKTYLGRPWKEYSRTVFMKSSLDSLIDPAGWLEWNGNFALTTLYYGEYMNTGLGSSTANRVKWGGYHVITNAAEASKFSVANFIAGNSWLPSTRVPFTAEMGLLFSNFLIVLFFLSTFAYGYSSNDVKHWCSQTPNPQPCEYFLSNNPNHFHKPIKHKGDFLKLSLQLAQERALIGHANTLSLHSKCHNQVERVAWNDCVKLYQQTIHKLNKILDPKTKCSKVDAQTWLSTALTNLETCQTGFYELGVQDSLLPLMSHNNLTKLLSNLLALNNNGESHQEPSYKDGFPTWVKPGDKKLLQASSPASQANVVVAKDGSGKYTTVMAAINAAPNSSSSGRRYVIYVKAGIYNEHVEIEANNIMLIGDGIGKTIITDQQSVGGGRTTYSSATVGIMGAGCIAQGITFRNTAGAENRQAVALRSGSDLSVFYRCSFEGYQDTLFTFSDRQFYRECDIYGTVDFIFGNAVVVFQNCNIFVRNHPKTINTITAQGRTDAKQNTGISIVNCVVTVAPDLKAVQSSMKAYLGRPWQKYSRTVFMKSYFDSLIVPAGWLEWNGDFALSTLYYGEYMNTGPGSSTTNRVKWGGYHVITNAAEASKFTVSNFIAGNSWLPSTGVPFTAVLFIFSGFPYISLKERLSLNCQTETLFFLNWFCCRRLAVTGAGNRFSFLLLGQWIKDLKAELALLCVAKGLFGCKRKWRSRALAYTHQHEDGFEVVVIGQS</sequence>
<evidence type="ECO:0000256" key="9">
    <source>
        <dbReference type="SAM" id="SignalP"/>
    </source>
</evidence>
<feature type="active site" evidence="8">
    <location>
        <position position="876"/>
    </location>
</feature>
<dbReference type="Gene3D" id="1.20.140.40">
    <property type="entry name" value="Invertase/pectin methylesterase inhibitor family protein"/>
    <property type="match status" value="2"/>
</dbReference>
<dbReference type="CDD" id="cd15798">
    <property type="entry name" value="PMEI-like_3"/>
    <property type="match status" value="2"/>
</dbReference>
<proteinExistence type="inferred from homology"/>
<keyword evidence="5" id="KW-0134">Cell wall</keyword>
<evidence type="ECO:0000256" key="2">
    <source>
        <dbReference type="ARBA" id="ARBA00005184"/>
    </source>
</evidence>
<dbReference type="PANTHER" id="PTHR31707">
    <property type="entry name" value="PECTINESTERASE"/>
    <property type="match status" value="1"/>
</dbReference>
<dbReference type="NCBIfam" id="TIGR01614">
    <property type="entry name" value="PME_inhib"/>
    <property type="match status" value="2"/>
</dbReference>
<accession>A0A445E9G8</accession>
<evidence type="ECO:0000256" key="6">
    <source>
        <dbReference type="ARBA" id="ARBA00022801"/>
    </source>
</evidence>
<dbReference type="InterPro" id="IPR006633">
    <property type="entry name" value="Carb-bd_sugar_hydrolysis-dom"/>
</dbReference>
<dbReference type="GO" id="GO:0030599">
    <property type="term" value="F:pectinesterase activity"/>
    <property type="evidence" value="ECO:0007669"/>
    <property type="project" value="InterPro"/>
</dbReference>
<evidence type="ECO:0000256" key="7">
    <source>
        <dbReference type="ARBA" id="ARBA00023085"/>
    </source>
</evidence>
<dbReference type="SMART" id="SM00856">
    <property type="entry name" value="PMEI"/>
    <property type="match status" value="2"/>
</dbReference>
<dbReference type="InterPro" id="IPR011050">
    <property type="entry name" value="Pectin_lyase_fold/virulence"/>
</dbReference>
<protein>
    <submittedName>
        <fullName evidence="12">Uncharacterized protein</fullName>
    </submittedName>
</protein>
<evidence type="ECO:0000313" key="12">
    <source>
        <dbReference type="EMBL" id="RYR72164.1"/>
    </source>
</evidence>
<name>A0A445E9G8_ARAHY</name>
<dbReference type="InterPro" id="IPR000070">
    <property type="entry name" value="Pectinesterase_cat"/>
</dbReference>
<dbReference type="InterPro" id="IPR033131">
    <property type="entry name" value="Pectinesterase_Asp_AS"/>
</dbReference>
<dbReference type="InterPro" id="IPR012334">
    <property type="entry name" value="Pectin_lyas_fold"/>
</dbReference>
<feature type="domain" description="Pectinesterase inhibitor" evidence="11">
    <location>
        <begin position="540"/>
        <end position="689"/>
    </location>
</feature>
<keyword evidence="6" id="KW-0378">Hydrolase</keyword>
<evidence type="ECO:0000313" key="13">
    <source>
        <dbReference type="Proteomes" id="UP000289738"/>
    </source>
</evidence>
<feature type="domain" description="Carbohydrate-binding/sugar hydrolysis" evidence="10">
    <location>
        <begin position="762"/>
        <end position="920"/>
    </location>
</feature>
<keyword evidence="13" id="KW-1185">Reference proteome</keyword>
<feature type="domain" description="Pectinesterase inhibitor" evidence="11">
    <location>
        <begin position="25"/>
        <end position="173"/>
    </location>
</feature>
<reference evidence="12 13" key="1">
    <citation type="submission" date="2019-01" db="EMBL/GenBank/DDBJ databases">
        <title>Sequencing of cultivated peanut Arachis hypogaea provides insights into genome evolution and oil improvement.</title>
        <authorList>
            <person name="Chen X."/>
        </authorList>
    </citation>
    <scope>NUCLEOTIDE SEQUENCE [LARGE SCALE GENOMIC DNA]</scope>
    <source>
        <strain evidence="13">cv. Fuhuasheng</strain>
        <tissue evidence="12">Leaves</tissue>
    </source>
</reference>
<feature type="active site" evidence="8">
    <location>
        <position position="358"/>
    </location>
</feature>
<comment type="similarity">
    <text evidence="3">In the N-terminal section; belongs to the PMEI family.</text>
</comment>
<evidence type="ECO:0000256" key="1">
    <source>
        <dbReference type="ARBA" id="ARBA00004191"/>
    </source>
</evidence>
<comment type="pathway">
    <text evidence="2">Glycan metabolism; pectin degradation; 2-dehydro-3-deoxy-D-gluconate from pectin: step 1/5.</text>
</comment>
<comment type="similarity">
    <text evidence="4">In the C-terminal section; belongs to the pectinesterase family.</text>
</comment>
<dbReference type="STRING" id="3818.A0A445E9G8"/>
<comment type="caution">
    <text evidence="12">The sequence shown here is derived from an EMBL/GenBank/DDBJ whole genome shotgun (WGS) entry which is preliminary data.</text>
</comment>
<keyword evidence="7" id="KW-0063">Aspartyl esterase</keyword>
<dbReference type="PROSITE" id="PS00503">
    <property type="entry name" value="PECTINESTERASE_2"/>
    <property type="match status" value="2"/>
</dbReference>